<feature type="domain" description="ABC transmembrane type-1" evidence="9">
    <location>
        <begin position="29"/>
        <end position="227"/>
    </location>
</feature>
<reference evidence="10 11" key="1">
    <citation type="journal article" date="2018" name="Nat. Biotechnol.">
        <title>A standardized bacterial taxonomy based on genome phylogeny substantially revises the tree of life.</title>
        <authorList>
            <person name="Parks D.H."/>
            <person name="Chuvochina M."/>
            <person name="Waite D.W."/>
            <person name="Rinke C."/>
            <person name="Skarshewski A."/>
            <person name="Chaumeil P.A."/>
            <person name="Hugenholtz P."/>
        </authorList>
    </citation>
    <scope>NUCLEOTIDE SEQUENCE [LARGE SCALE GENOMIC DNA]</scope>
    <source>
        <strain evidence="10">UBA10707</strain>
    </source>
</reference>
<dbReference type="GO" id="GO:0022857">
    <property type="term" value="F:transmembrane transporter activity"/>
    <property type="evidence" value="ECO:0007669"/>
    <property type="project" value="InterPro"/>
</dbReference>
<evidence type="ECO:0000256" key="1">
    <source>
        <dbReference type="ARBA" id="ARBA00004429"/>
    </source>
</evidence>
<gene>
    <name evidence="10" type="ORF">DD666_01585</name>
</gene>
<protein>
    <submittedName>
        <fullName evidence="10">Glutamate ABC transporter permease</fullName>
    </submittedName>
</protein>
<keyword evidence="3 8" id="KW-0813">Transport</keyword>
<keyword evidence="7 8" id="KW-0472">Membrane</keyword>
<evidence type="ECO:0000313" key="11">
    <source>
        <dbReference type="Proteomes" id="UP000264036"/>
    </source>
</evidence>
<feature type="transmembrane region" description="Helical" evidence="8">
    <location>
        <begin position="108"/>
        <end position="131"/>
    </location>
</feature>
<dbReference type="GO" id="GO:0043190">
    <property type="term" value="C:ATP-binding cassette (ABC) transporter complex"/>
    <property type="evidence" value="ECO:0007669"/>
    <property type="project" value="InterPro"/>
</dbReference>
<evidence type="ECO:0000256" key="8">
    <source>
        <dbReference type="RuleBase" id="RU363032"/>
    </source>
</evidence>
<dbReference type="InterPro" id="IPR043429">
    <property type="entry name" value="ArtM/GltK/GlnP/TcyL/YhdX-like"/>
</dbReference>
<dbReference type="InterPro" id="IPR010065">
    <property type="entry name" value="AA_ABC_transptr_permease_3TM"/>
</dbReference>
<evidence type="ECO:0000256" key="6">
    <source>
        <dbReference type="ARBA" id="ARBA00022989"/>
    </source>
</evidence>
<evidence type="ECO:0000259" key="9">
    <source>
        <dbReference type="PROSITE" id="PS50928"/>
    </source>
</evidence>
<dbReference type="CDD" id="cd06261">
    <property type="entry name" value="TM_PBP2"/>
    <property type="match status" value="1"/>
</dbReference>
<dbReference type="AlphaFoldDB" id="A0A356LAW4"/>
<feature type="transmembrane region" description="Helical" evidence="8">
    <location>
        <begin position="65"/>
        <end position="88"/>
    </location>
</feature>
<dbReference type="SUPFAM" id="SSF161098">
    <property type="entry name" value="MetI-like"/>
    <property type="match status" value="1"/>
</dbReference>
<dbReference type="Proteomes" id="UP000264036">
    <property type="component" value="Unassembled WGS sequence"/>
</dbReference>
<evidence type="ECO:0000256" key="3">
    <source>
        <dbReference type="ARBA" id="ARBA00022448"/>
    </source>
</evidence>
<organism evidence="10 11">
    <name type="scientific">Advenella kashmirensis</name>
    <dbReference type="NCBI Taxonomy" id="310575"/>
    <lineage>
        <taxon>Bacteria</taxon>
        <taxon>Pseudomonadati</taxon>
        <taxon>Pseudomonadota</taxon>
        <taxon>Betaproteobacteria</taxon>
        <taxon>Burkholderiales</taxon>
        <taxon>Alcaligenaceae</taxon>
    </lineage>
</organism>
<keyword evidence="4" id="KW-1003">Cell membrane</keyword>
<accession>A0A356LAW4</accession>
<dbReference type="Gene3D" id="1.10.3720.10">
    <property type="entry name" value="MetI-like"/>
    <property type="match status" value="1"/>
</dbReference>
<dbReference type="InterPro" id="IPR000515">
    <property type="entry name" value="MetI-like"/>
</dbReference>
<feature type="transmembrane region" description="Helical" evidence="8">
    <location>
        <begin position="31"/>
        <end position="53"/>
    </location>
</feature>
<dbReference type="InterPro" id="IPR035906">
    <property type="entry name" value="MetI-like_sf"/>
</dbReference>
<comment type="similarity">
    <text evidence="2">Belongs to the binding-protein-dependent transport system permease family. HisMQ subfamily.</text>
</comment>
<dbReference type="Pfam" id="PF00528">
    <property type="entry name" value="BPD_transp_1"/>
    <property type="match status" value="1"/>
</dbReference>
<dbReference type="GO" id="GO:0006865">
    <property type="term" value="P:amino acid transport"/>
    <property type="evidence" value="ECO:0007669"/>
    <property type="project" value="TreeGrafter"/>
</dbReference>
<sequence>MNYHWNWMIFAEPAPDGTGTYMDSLLSGLSWTLTTALLAWAIAMVLGVVVGVLKTTESATARRLAFAYIELFRNIPLLVQMFVWYFVIPELLPGAMGYWIKTLSNGPFVAAVVCLGFFASARVAVQVSAGIDALPRGQRAAAKALGLRTWQIYRYVLLPVAGRRMLLPLTNEFLNNIKNTSVGLTIGLIELTATARAMQEFSFQVFEAFTAATLIYLVVNLSAVGVMRLIETAVIPGRSFRSLLQRNRRVNRHA</sequence>
<proteinExistence type="inferred from homology"/>
<evidence type="ECO:0000256" key="7">
    <source>
        <dbReference type="ARBA" id="ARBA00023136"/>
    </source>
</evidence>
<dbReference type="EMBL" id="DOEK01000004">
    <property type="protein sequence ID" value="HBP28092.1"/>
    <property type="molecule type" value="Genomic_DNA"/>
</dbReference>
<feature type="transmembrane region" description="Helical" evidence="8">
    <location>
        <begin position="208"/>
        <end position="230"/>
    </location>
</feature>
<comment type="subcellular location">
    <subcellularLocation>
        <location evidence="1">Cell inner membrane</location>
        <topology evidence="1">Multi-pass membrane protein</topology>
    </subcellularLocation>
    <subcellularLocation>
        <location evidence="8">Cell membrane</location>
        <topology evidence="8">Multi-pass membrane protein</topology>
    </subcellularLocation>
</comment>
<keyword evidence="5 8" id="KW-0812">Transmembrane</keyword>
<dbReference type="PANTHER" id="PTHR30614:SF42">
    <property type="entry name" value="GLUTAMATE_ASPARTATE IMPORT PERMEASE PROTEIN GLTJ"/>
    <property type="match status" value="1"/>
</dbReference>
<keyword evidence="6 8" id="KW-1133">Transmembrane helix</keyword>
<dbReference type="NCBIfam" id="TIGR01726">
    <property type="entry name" value="HEQRo_perm_3TM"/>
    <property type="match status" value="1"/>
</dbReference>
<evidence type="ECO:0000256" key="2">
    <source>
        <dbReference type="ARBA" id="ARBA00010072"/>
    </source>
</evidence>
<name>A0A356LAW4_9BURK</name>
<evidence type="ECO:0000256" key="4">
    <source>
        <dbReference type="ARBA" id="ARBA00022475"/>
    </source>
</evidence>
<dbReference type="PANTHER" id="PTHR30614">
    <property type="entry name" value="MEMBRANE COMPONENT OF AMINO ACID ABC TRANSPORTER"/>
    <property type="match status" value="1"/>
</dbReference>
<dbReference type="PROSITE" id="PS50928">
    <property type="entry name" value="ABC_TM1"/>
    <property type="match status" value="1"/>
</dbReference>
<evidence type="ECO:0000313" key="10">
    <source>
        <dbReference type="EMBL" id="HBP28092.1"/>
    </source>
</evidence>
<comment type="caution">
    <text evidence="10">The sequence shown here is derived from an EMBL/GenBank/DDBJ whole genome shotgun (WGS) entry which is preliminary data.</text>
</comment>
<evidence type="ECO:0000256" key="5">
    <source>
        <dbReference type="ARBA" id="ARBA00022692"/>
    </source>
</evidence>